<dbReference type="AlphaFoldDB" id="A0A845AKI4"/>
<dbReference type="EMBL" id="WTYA01000017">
    <property type="protein sequence ID" value="MXP30124.1"/>
    <property type="molecule type" value="Genomic_DNA"/>
</dbReference>
<dbReference type="RefSeq" id="WP_160754427.1">
    <property type="nucleotide sequence ID" value="NZ_WTYA01000017.1"/>
</dbReference>
<proteinExistence type="predicted"/>
<evidence type="ECO:0000313" key="2">
    <source>
        <dbReference type="Proteomes" id="UP000439780"/>
    </source>
</evidence>
<accession>A0A845AKI4</accession>
<sequence length="123" mass="14125">MSLLLMAVLLSDLGPAKQIEMLKVPSEVYWASYRASGAKLCNRSLREDQERRFDKRFGSRVSKLISVIAAKGDKKSQDDELVVTSDCIAYRDRQAARKVLSRALDDFEPILAEMERRYRINKQ</sequence>
<dbReference type="Proteomes" id="UP000439780">
    <property type="component" value="Unassembled WGS sequence"/>
</dbReference>
<reference evidence="1 2" key="1">
    <citation type="submission" date="2019-12" db="EMBL/GenBank/DDBJ databases">
        <title>Genomic-based taxomic classification of the family Erythrobacteraceae.</title>
        <authorList>
            <person name="Xu L."/>
        </authorList>
    </citation>
    <scope>NUCLEOTIDE SEQUENCE [LARGE SCALE GENOMIC DNA]</scope>
    <source>
        <strain evidence="1 2">KEMB 9005-328</strain>
    </source>
</reference>
<name>A0A845AKI4_9SPHN</name>
<protein>
    <submittedName>
        <fullName evidence="1">Uncharacterized protein</fullName>
    </submittedName>
</protein>
<evidence type="ECO:0000313" key="1">
    <source>
        <dbReference type="EMBL" id="MXP30124.1"/>
    </source>
</evidence>
<organism evidence="1 2">
    <name type="scientific">Qipengyuania algicida</name>
    <dbReference type="NCBI Taxonomy" id="1836209"/>
    <lineage>
        <taxon>Bacteria</taxon>
        <taxon>Pseudomonadati</taxon>
        <taxon>Pseudomonadota</taxon>
        <taxon>Alphaproteobacteria</taxon>
        <taxon>Sphingomonadales</taxon>
        <taxon>Erythrobacteraceae</taxon>
        <taxon>Qipengyuania</taxon>
    </lineage>
</organism>
<dbReference type="OrthoDB" id="7609238at2"/>
<gene>
    <name evidence="1" type="ORF">GRI58_15045</name>
</gene>
<comment type="caution">
    <text evidence="1">The sequence shown here is derived from an EMBL/GenBank/DDBJ whole genome shotgun (WGS) entry which is preliminary data.</text>
</comment>
<keyword evidence="2" id="KW-1185">Reference proteome</keyword>